<name>A0AAE0P9H6_SORBR</name>
<dbReference type="AlphaFoldDB" id="A0AAE0P9H6"/>
<protein>
    <submittedName>
        <fullName evidence="1">Uncharacterized protein</fullName>
    </submittedName>
</protein>
<reference evidence="1" key="2">
    <citation type="submission" date="2023-07" db="EMBL/GenBank/DDBJ databases">
        <authorList>
            <consortium name="Lawrence Berkeley National Laboratory"/>
            <person name="Haridas S."/>
            <person name="Hensen N."/>
            <person name="Bonometti L."/>
            <person name="Westerberg I."/>
            <person name="Brannstrom I.O."/>
            <person name="Guillou S."/>
            <person name="Cros-Aarteil S."/>
            <person name="Calhoun S."/>
            <person name="Kuo A."/>
            <person name="Mondo S."/>
            <person name="Pangilinan J."/>
            <person name="Riley R."/>
            <person name="LaButti K."/>
            <person name="Andreopoulos B."/>
            <person name="Lipzen A."/>
            <person name="Chen C."/>
            <person name="Yanf M."/>
            <person name="Daum C."/>
            <person name="Ng V."/>
            <person name="Clum A."/>
            <person name="Steindorff A."/>
            <person name="Ohm R."/>
            <person name="Martin F."/>
            <person name="Silar P."/>
            <person name="Natvig D."/>
            <person name="Lalanne C."/>
            <person name="Gautier V."/>
            <person name="Ament-velasquez S.L."/>
            <person name="Kruys A."/>
            <person name="Hutchinson M.I."/>
            <person name="Powell A.J."/>
            <person name="Barry K."/>
            <person name="Miller A.N."/>
            <person name="Grigoriev I.V."/>
            <person name="Debuchy R."/>
            <person name="Gladieux P."/>
            <person name="Thoren M.H."/>
            <person name="Johannesson H."/>
        </authorList>
    </citation>
    <scope>NUCLEOTIDE SEQUENCE</scope>
    <source>
        <strain evidence="1">FGSC 1904</strain>
    </source>
</reference>
<evidence type="ECO:0000313" key="1">
    <source>
        <dbReference type="EMBL" id="KAK3395657.1"/>
    </source>
</evidence>
<proteinExistence type="predicted"/>
<comment type="caution">
    <text evidence="1">The sequence shown here is derived from an EMBL/GenBank/DDBJ whole genome shotgun (WGS) entry which is preliminary data.</text>
</comment>
<dbReference type="EMBL" id="JAUTDP010000010">
    <property type="protein sequence ID" value="KAK3395657.1"/>
    <property type="molecule type" value="Genomic_DNA"/>
</dbReference>
<sequence length="157" mass="17715">MGLFRLPILRLFTFDTLSPLSRHTQTFAAHAPKAVLTSRDPALDPGRSNSFLIFAGSGGTWRDMAKKGAISGLDFFWTHWNWRGAMEYSLSNILTPQHMYGGHLLVGKPDEDVIPVATYSLNDTMSFPLYYLMIYDTLYERNFGLLSIMDSGRALDE</sequence>
<dbReference type="Proteomes" id="UP001281003">
    <property type="component" value="Unassembled WGS sequence"/>
</dbReference>
<organism evidence="1 2">
    <name type="scientific">Sordaria brevicollis</name>
    <dbReference type="NCBI Taxonomy" id="83679"/>
    <lineage>
        <taxon>Eukaryota</taxon>
        <taxon>Fungi</taxon>
        <taxon>Dikarya</taxon>
        <taxon>Ascomycota</taxon>
        <taxon>Pezizomycotina</taxon>
        <taxon>Sordariomycetes</taxon>
        <taxon>Sordariomycetidae</taxon>
        <taxon>Sordariales</taxon>
        <taxon>Sordariaceae</taxon>
        <taxon>Sordaria</taxon>
    </lineage>
</organism>
<gene>
    <name evidence="1" type="ORF">B0T20DRAFT_455507</name>
</gene>
<keyword evidence="2" id="KW-1185">Reference proteome</keyword>
<accession>A0AAE0P9H6</accession>
<reference evidence="1" key="1">
    <citation type="journal article" date="2023" name="Mol. Phylogenet. Evol.">
        <title>Genome-scale phylogeny and comparative genomics of the fungal order Sordariales.</title>
        <authorList>
            <person name="Hensen N."/>
            <person name="Bonometti L."/>
            <person name="Westerberg I."/>
            <person name="Brannstrom I.O."/>
            <person name="Guillou S."/>
            <person name="Cros-Aarteil S."/>
            <person name="Calhoun S."/>
            <person name="Haridas S."/>
            <person name="Kuo A."/>
            <person name="Mondo S."/>
            <person name="Pangilinan J."/>
            <person name="Riley R."/>
            <person name="LaButti K."/>
            <person name="Andreopoulos B."/>
            <person name="Lipzen A."/>
            <person name="Chen C."/>
            <person name="Yan M."/>
            <person name="Daum C."/>
            <person name="Ng V."/>
            <person name="Clum A."/>
            <person name="Steindorff A."/>
            <person name="Ohm R.A."/>
            <person name="Martin F."/>
            <person name="Silar P."/>
            <person name="Natvig D.O."/>
            <person name="Lalanne C."/>
            <person name="Gautier V."/>
            <person name="Ament-Velasquez S.L."/>
            <person name="Kruys A."/>
            <person name="Hutchinson M.I."/>
            <person name="Powell A.J."/>
            <person name="Barry K."/>
            <person name="Miller A.N."/>
            <person name="Grigoriev I.V."/>
            <person name="Debuchy R."/>
            <person name="Gladieux P."/>
            <person name="Hiltunen Thoren M."/>
            <person name="Johannesson H."/>
        </authorList>
    </citation>
    <scope>NUCLEOTIDE SEQUENCE</scope>
    <source>
        <strain evidence="1">FGSC 1904</strain>
    </source>
</reference>
<evidence type="ECO:0000313" key="2">
    <source>
        <dbReference type="Proteomes" id="UP001281003"/>
    </source>
</evidence>